<evidence type="ECO:0000256" key="4">
    <source>
        <dbReference type="ARBA" id="ARBA00023163"/>
    </source>
</evidence>
<sequence>MRVLIRVVELGSFTKAADDLQLPRATVTHAVQQLEQRLGTRLLHRTTRHVGATPDGEAYYQRCVRLLADLEEAESAFGGEAAQPRGKLRVDLQGTLARHFVLPVIGDFFERHPLVELEIGMGDRLVDLVREGVDCVLRAGELADSSMVARRVALLQQVTCASGEYLRRHGVPETLDDLRRHQAVNFLSTRTGKVMPFEFLEGGTERRVQLKGPVSVSDAEAYVACSAAHLGLIQLPRYHVAARLDEGSLREVLPDMRPAPLPVSVLYANQRQLAPRVRVFVDWLAEVMGKAR</sequence>
<keyword evidence="4" id="KW-0804">Transcription</keyword>
<evidence type="ECO:0000256" key="2">
    <source>
        <dbReference type="ARBA" id="ARBA00023015"/>
    </source>
</evidence>
<keyword evidence="7" id="KW-1185">Reference proteome</keyword>
<keyword evidence="3" id="KW-0238">DNA-binding</keyword>
<dbReference type="Gene3D" id="3.40.190.290">
    <property type="match status" value="1"/>
</dbReference>
<dbReference type="PATRIC" id="fig|365046.3.peg.1462"/>
<dbReference type="InterPro" id="IPR000847">
    <property type="entry name" value="LysR_HTH_N"/>
</dbReference>
<reference evidence="6 7" key="2">
    <citation type="journal article" date="2011" name="PLoS ONE">
        <title>The Cyst-Dividing Bacterium Ramlibacter tataouinensis TTB310 Genome Reveals a Well-Stocked Toolbox for Adaptation to a Desert Environment.</title>
        <authorList>
            <person name="De Luca G."/>
            <person name="Barakat M."/>
            <person name="Ortet P."/>
            <person name="Fochesato S."/>
            <person name="Jourlin-Castelli C."/>
            <person name="Ansaldi M."/>
            <person name="Py B."/>
            <person name="Fichant G."/>
            <person name="Coutinho P.M."/>
            <person name="Voulhoux R."/>
            <person name="Bastien O."/>
            <person name="Marechal E."/>
            <person name="Henrissat B."/>
            <person name="Quentin Y."/>
            <person name="Noirot P."/>
            <person name="Filloux A."/>
            <person name="Mejean V."/>
            <person name="Dubow M.S."/>
            <person name="Barras F."/>
            <person name="Barbe V."/>
            <person name="Weissenbach J."/>
            <person name="Mihalcescu I."/>
            <person name="Vermeglio A."/>
            <person name="Achouak W."/>
            <person name="Heulin T."/>
        </authorList>
    </citation>
    <scope>NUCLEOTIDE SEQUENCE [LARGE SCALE GENOMIC DNA]</scope>
    <source>
        <strain evidence="7">ATCC BAA-407 / DSM 14655 / LMG 21543 / TTB310</strain>
    </source>
</reference>
<dbReference type="EMBL" id="CP000245">
    <property type="protein sequence ID" value="AEG92525.1"/>
    <property type="molecule type" value="Genomic_DNA"/>
</dbReference>
<evidence type="ECO:0000256" key="1">
    <source>
        <dbReference type="ARBA" id="ARBA00009437"/>
    </source>
</evidence>
<evidence type="ECO:0000256" key="3">
    <source>
        <dbReference type="ARBA" id="ARBA00023125"/>
    </source>
</evidence>
<dbReference type="eggNOG" id="COG0583">
    <property type="taxonomic scope" value="Bacteria"/>
</dbReference>
<dbReference type="Gene3D" id="1.10.10.10">
    <property type="entry name" value="Winged helix-like DNA-binding domain superfamily/Winged helix DNA-binding domain"/>
    <property type="match status" value="1"/>
</dbReference>
<dbReference type="InterPro" id="IPR036388">
    <property type="entry name" value="WH-like_DNA-bd_sf"/>
</dbReference>
<comment type="similarity">
    <text evidence="1">Belongs to the LysR transcriptional regulatory family.</text>
</comment>
<dbReference type="FunFam" id="1.10.10.10:FF:000001">
    <property type="entry name" value="LysR family transcriptional regulator"/>
    <property type="match status" value="1"/>
</dbReference>
<gene>
    <name evidence="6" type="ordered locus">Rta_14340</name>
</gene>
<dbReference type="GO" id="GO:0006351">
    <property type="term" value="P:DNA-templated transcription"/>
    <property type="evidence" value="ECO:0007669"/>
    <property type="project" value="TreeGrafter"/>
</dbReference>
<evidence type="ECO:0000313" key="6">
    <source>
        <dbReference type="EMBL" id="AEG92525.1"/>
    </source>
</evidence>
<dbReference type="SUPFAM" id="SSF46785">
    <property type="entry name" value="Winged helix' DNA-binding domain"/>
    <property type="match status" value="1"/>
</dbReference>
<organism evidence="6 7">
    <name type="scientific">Ramlibacter tataouinensis (strain ATCC BAA-407 / DSM 14655 / LMG 21543 / TTB310)</name>
    <dbReference type="NCBI Taxonomy" id="365046"/>
    <lineage>
        <taxon>Bacteria</taxon>
        <taxon>Pseudomonadati</taxon>
        <taxon>Pseudomonadota</taxon>
        <taxon>Betaproteobacteria</taxon>
        <taxon>Burkholderiales</taxon>
        <taxon>Comamonadaceae</taxon>
        <taxon>Ramlibacter</taxon>
    </lineage>
</organism>
<evidence type="ECO:0000313" key="7">
    <source>
        <dbReference type="Proteomes" id="UP000008385"/>
    </source>
</evidence>
<dbReference type="HOGENOM" id="CLU_039613_16_3_4"/>
<dbReference type="SUPFAM" id="SSF53850">
    <property type="entry name" value="Periplasmic binding protein-like II"/>
    <property type="match status" value="1"/>
</dbReference>
<dbReference type="InterPro" id="IPR058163">
    <property type="entry name" value="LysR-type_TF_proteobact-type"/>
</dbReference>
<dbReference type="AlphaFoldDB" id="F5Y460"/>
<dbReference type="InterPro" id="IPR005119">
    <property type="entry name" value="LysR_subst-bd"/>
</dbReference>
<dbReference type="InterPro" id="IPR036390">
    <property type="entry name" value="WH_DNA-bd_sf"/>
</dbReference>
<evidence type="ECO:0000259" key="5">
    <source>
        <dbReference type="PROSITE" id="PS50931"/>
    </source>
</evidence>
<accession>F5Y460</accession>
<dbReference type="PROSITE" id="PS50931">
    <property type="entry name" value="HTH_LYSR"/>
    <property type="match status" value="1"/>
</dbReference>
<dbReference type="Pfam" id="PF00126">
    <property type="entry name" value="HTH_1"/>
    <property type="match status" value="1"/>
</dbReference>
<dbReference type="FunFam" id="3.40.190.290:FF:000001">
    <property type="entry name" value="Transcriptional regulator, LysR family"/>
    <property type="match status" value="1"/>
</dbReference>
<proteinExistence type="inferred from homology"/>
<dbReference type="STRING" id="365046.Rta_14340"/>
<keyword evidence="2" id="KW-0805">Transcription regulation</keyword>
<dbReference type="GO" id="GO:0003700">
    <property type="term" value="F:DNA-binding transcription factor activity"/>
    <property type="evidence" value="ECO:0007669"/>
    <property type="project" value="InterPro"/>
</dbReference>
<protein>
    <submittedName>
        <fullName evidence="6">Transcriptional regulator, LysR family-like protein</fullName>
    </submittedName>
</protein>
<dbReference type="GO" id="GO:0043565">
    <property type="term" value="F:sequence-specific DNA binding"/>
    <property type="evidence" value="ECO:0007669"/>
    <property type="project" value="TreeGrafter"/>
</dbReference>
<reference evidence="7" key="1">
    <citation type="submission" date="2006-01" db="EMBL/GenBank/DDBJ databases">
        <title>Genome of the cyst-dividing bacterium Ramlibacter tataouinensis.</title>
        <authorList>
            <person name="Barakat M."/>
            <person name="Ortet P."/>
            <person name="De Luca G."/>
            <person name="Jourlin-Castelli C."/>
            <person name="Ansaldi M."/>
            <person name="Py B."/>
            <person name="Fichant G."/>
            <person name="Coutinho P."/>
            <person name="Voulhoux R."/>
            <person name="Bastien O."/>
            <person name="Roy S."/>
            <person name="Marechal E."/>
            <person name="Henrissat B."/>
            <person name="Quentin Y."/>
            <person name="Noirot P."/>
            <person name="Filloux A."/>
            <person name="Mejean V."/>
            <person name="DuBow M."/>
            <person name="Barras F."/>
            <person name="Heulin T."/>
        </authorList>
    </citation>
    <scope>NUCLEOTIDE SEQUENCE [LARGE SCALE GENOMIC DNA]</scope>
    <source>
        <strain evidence="7">ATCC BAA-407 / DSM 14655 / LMG 21543 / TTB310</strain>
    </source>
</reference>
<dbReference type="Pfam" id="PF03466">
    <property type="entry name" value="LysR_substrate"/>
    <property type="match status" value="1"/>
</dbReference>
<name>F5Y460_RAMTT</name>
<dbReference type="Proteomes" id="UP000008385">
    <property type="component" value="Chromosome"/>
</dbReference>
<dbReference type="PANTHER" id="PTHR30537">
    <property type="entry name" value="HTH-TYPE TRANSCRIPTIONAL REGULATOR"/>
    <property type="match status" value="1"/>
</dbReference>
<dbReference type="KEGG" id="rta:Rta_14340"/>
<feature type="domain" description="HTH lysR-type" evidence="5">
    <location>
        <begin position="1"/>
        <end position="53"/>
    </location>
</feature>
<dbReference type="PANTHER" id="PTHR30537:SF72">
    <property type="entry name" value="LYSR FAMILY TRANSCRIPTIONAL REGULATOR"/>
    <property type="match status" value="1"/>
</dbReference>
<dbReference type="CDD" id="cd08472">
    <property type="entry name" value="PBP2_CrgA_like_3"/>
    <property type="match status" value="1"/>
</dbReference>